<dbReference type="PANTHER" id="PTHR34504">
    <property type="entry name" value="ANTITOXIN HICB"/>
    <property type="match status" value="1"/>
</dbReference>
<protein>
    <recommendedName>
        <fullName evidence="3">HicB-like antitoxin of toxin-antitoxin system domain-containing protein</fullName>
    </recommendedName>
</protein>
<gene>
    <name evidence="1" type="ORF">NIES592_12305</name>
</gene>
<dbReference type="InterPro" id="IPR035069">
    <property type="entry name" value="TTHA1013/TTHA0281-like"/>
</dbReference>
<dbReference type="EMBL" id="MRCA01000005">
    <property type="protein sequence ID" value="OKH14087.1"/>
    <property type="molecule type" value="Genomic_DNA"/>
</dbReference>
<evidence type="ECO:0000313" key="1">
    <source>
        <dbReference type="EMBL" id="OKH14087.1"/>
    </source>
</evidence>
<dbReference type="RefSeq" id="WP_073555890.1">
    <property type="nucleotide sequence ID" value="NZ_MRCA01000005.1"/>
</dbReference>
<dbReference type="SUPFAM" id="SSF143100">
    <property type="entry name" value="TTHA1013/TTHA0281-like"/>
    <property type="match status" value="1"/>
</dbReference>
<comment type="caution">
    <text evidence="1">The sequence shown here is derived from an EMBL/GenBank/DDBJ whole genome shotgun (WGS) entry which is preliminary data.</text>
</comment>
<organism evidence="1 2">
    <name type="scientific">Fischerella major NIES-592</name>
    <dbReference type="NCBI Taxonomy" id="210994"/>
    <lineage>
        <taxon>Bacteria</taxon>
        <taxon>Bacillati</taxon>
        <taxon>Cyanobacteriota</taxon>
        <taxon>Cyanophyceae</taxon>
        <taxon>Nostocales</taxon>
        <taxon>Hapalosiphonaceae</taxon>
        <taxon>Fischerella</taxon>
    </lineage>
</organism>
<proteinExistence type="predicted"/>
<evidence type="ECO:0008006" key="3">
    <source>
        <dbReference type="Google" id="ProtNLM"/>
    </source>
</evidence>
<sequence>MNHRYSMGIQWSDEDDCYLVHLPEFPWQQFHTHGKTYEEAAKHGHEVIESLIEWYKEQGKSLPEAIALPQNPLKVA</sequence>
<name>A0A1U7H010_9CYAN</name>
<evidence type="ECO:0000313" key="2">
    <source>
        <dbReference type="Proteomes" id="UP000186391"/>
    </source>
</evidence>
<accession>A0A1U7H010</accession>
<reference evidence="1 2" key="1">
    <citation type="submission" date="2016-11" db="EMBL/GenBank/DDBJ databases">
        <title>Draft Genome Sequences of Nine Cyanobacterial Strains from Diverse Habitats.</title>
        <authorList>
            <person name="Zhu T."/>
            <person name="Hou S."/>
            <person name="Lu X."/>
            <person name="Hess W.R."/>
        </authorList>
    </citation>
    <scope>NUCLEOTIDE SEQUENCE [LARGE SCALE GENOMIC DNA]</scope>
    <source>
        <strain evidence="1 2">NIES-592</strain>
    </source>
</reference>
<dbReference type="OrthoDB" id="3436513at2"/>
<dbReference type="AlphaFoldDB" id="A0A1U7H010"/>
<dbReference type="PANTHER" id="PTHR34504:SF2">
    <property type="entry name" value="UPF0150 PROTEIN SSL0259"/>
    <property type="match status" value="1"/>
</dbReference>
<dbReference type="Gene3D" id="3.30.160.250">
    <property type="match status" value="1"/>
</dbReference>
<keyword evidence="2" id="KW-1185">Reference proteome</keyword>
<dbReference type="Proteomes" id="UP000186391">
    <property type="component" value="Unassembled WGS sequence"/>
</dbReference>
<dbReference type="InterPro" id="IPR051404">
    <property type="entry name" value="TA_system_antitoxin"/>
</dbReference>